<accession>A0AAD8ECC2</accession>
<evidence type="ECO:0000313" key="2">
    <source>
        <dbReference type="Proteomes" id="UP001233999"/>
    </source>
</evidence>
<proteinExistence type="predicted"/>
<sequence>FRFCINVFICYLVMGILGSRCFESLVSTLVGWARKQPRLQCDDDVSLKYI</sequence>
<reference evidence="1" key="1">
    <citation type="journal article" date="2023" name="IScience">
        <title>Live-bearing cockroach genome reveals convergent evolutionary mechanisms linked to viviparity in insects and beyond.</title>
        <authorList>
            <person name="Fouks B."/>
            <person name="Harrison M.C."/>
            <person name="Mikhailova A.A."/>
            <person name="Marchal E."/>
            <person name="English S."/>
            <person name="Carruthers M."/>
            <person name="Jennings E.C."/>
            <person name="Chiamaka E.L."/>
            <person name="Frigard R.A."/>
            <person name="Pippel M."/>
            <person name="Attardo G.M."/>
            <person name="Benoit J.B."/>
            <person name="Bornberg-Bauer E."/>
            <person name="Tobe S.S."/>
        </authorList>
    </citation>
    <scope>NUCLEOTIDE SEQUENCE</scope>
    <source>
        <strain evidence="1">Stay&amp;Tobe</strain>
    </source>
</reference>
<keyword evidence="2" id="KW-1185">Reference proteome</keyword>
<dbReference type="Proteomes" id="UP001233999">
    <property type="component" value="Unassembled WGS sequence"/>
</dbReference>
<dbReference type="AlphaFoldDB" id="A0AAD8ECC2"/>
<name>A0AAD8ECC2_DIPPU</name>
<protein>
    <submittedName>
        <fullName evidence="1">Uncharacterized protein</fullName>
    </submittedName>
</protein>
<dbReference type="EMBL" id="JASPKZ010007383">
    <property type="protein sequence ID" value="KAJ9584624.1"/>
    <property type="molecule type" value="Genomic_DNA"/>
</dbReference>
<reference evidence="1" key="2">
    <citation type="submission" date="2023-05" db="EMBL/GenBank/DDBJ databases">
        <authorList>
            <person name="Fouks B."/>
        </authorList>
    </citation>
    <scope>NUCLEOTIDE SEQUENCE</scope>
    <source>
        <strain evidence="1">Stay&amp;Tobe</strain>
        <tissue evidence="1">Testes</tissue>
    </source>
</reference>
<organism evidence="1 2">
    <name type="scientific">Diploptera punctata</name>
    <name type="common">Pacific beetle cockroach</name>
    <dbReference type="NCBI Taxonomy" id="6984"/>
    <lineage>
        <taxon>Eukaryota</taxon>
        <taxon>Metazoa</taxon>
        <taxon>Ecdysozoa</taxon>
        <taxon>Arthropoda</taxon>
        <taxon>Hexapoda</taxon>
        <taxon>Insecta</taxon>
        <taxon>Pterygota</taxon>
        <taxon>Neoptera</taxon>
        <taxon>Polyneoptera</taxon>
        <taxon>Dictyoptera</taxon>
        <taxon>Blattodea</taxon>
        <taxon>Blaberoidea</taxon>
        <taxon>Blaberidae</taxon>
        <taxon>Diplopterinae</taxon>
        <taxon>Diploptera</taxon>
    </lineage>
</organism>
<feature type="non-terminal residue" evidence="1">
    <location>
        <position position="50"/>
    </location>
</feature>
<comment type="caution">
    <text evidence="1">The sequence shown here is derived from an EMBL/GenBank/DDBJ whole genome shotgun (WGS) entry which is preliminary data.</text>
</comment>
<gene>
    <name evidence="1" type="ORF">L9F63_021026</name>
</gene>
<evidence type="ECO:0000313" key="1">
    <source>
        <dbReference type="EMBL" id="KAJ9584624.1"/>
    </source>
</evidence>
<feature type="non-terminal residue" evidence="1">
    <location>
        <position position="1"/>
    </location>
</feature>